<keyword evidence="1" id="KW-0472">Membrane</keyword>
<reference evidence="4" key="1">
    <citation type="submission" date="2016-10" db="EMBL/GenBank/DDBJ databases">
        <authorList>
            <person name="Varghese N."/>
            <person name="Submissions S."/>
        </authorList>
    </citation>
    <scope>NUCLEOTIDE SEQUENCE [LARGE SCALE GENOMIC DNA]</scope>
    <source>
        <strain evidence="4">DSM 13078</strain>
    </source>
</reference>
<feature type="domain" description="Bacterial sugar transferase" evidence="2">
    <location>
        <begin position="308"/>
        <end position="486"/>
    </location>
</feature>
<dbReference type="EMBL" id="FOKW01000017">
    <property type="protein sequence ID" value="SFC72475.1"/>
    <property type="molecule type" value="Genomic_DNA"/>
</dbReference>
<name>A0A1I1LHM8_NATHA</name>
<dbReference type="PANTHER" id="PTHR30576:SF0">
    <property type="entry name" value="UNDECAPRENYL-PHOSPHATE N-ACETYLGALACTOSAMINYL 1-PHOSPHATE TRANSFERASE-RELATED"/>
    <property type="match status" value="1"/>
</dbReference>
<gene>
    <name evidence="3" type="ORF">SAMN05444422_11715</name>
</gene>
<dbReference type="InterPro" id="IPR003362">
    <property type="entry name" value="Bact_transf"/>
</dbReference>
<evidence type="ECO:0000256" key="1">
    <source>
        <dbReference type="SAM" id="Phobius"/>
    </source>
</evidence>
<dbReference type="Proteomes" id="UP000199161">
    <property type="component" value="Unassembled WGS sequence"/>
</dbReference>
<proteinExistence type="predicted"/>
<keyword evidence="3" id="KW-0808">Transferase</keyword>
<feature type="transmembrane region" description="Helical" evidence="1">
    <location>
        <begin position="125"/>
        <end position="144"/>
    </location>
</feature>
<sequence>MPLVPPLPYEMLTGWRYRIVAFAGTVAVVVLAVVFANHPVPQELFTSHVPLFDRLEPQVLEGWSLGWAVLLSVAFVGGALFPLYKPQPRRVLDTVFLAQKRVLVGGLALAALGYFKWSHRLPRQTLVMVVALLGIAIPAWFVRIRRQPQNDEGRTLIVGDDLAQIDRIAPAIDAPILGYLCPSIVAGIRERENPELATDGGLALEYDGSETVEAAGRGVDRIGSLDRLGGLSRLEDVLLEYDVDTVVLAFREADRAEFFGALDVCHEHGVAAKVHREYADSVLVSESDVGELVDVDLEPWDPLDHLGKRLFDIVFATVGLVAFAPLMLVIAVAIKLDSPGPVLYSQDRTAGFGETFPVYKFRSMVPEGESATPTEDEENDRITRVGRVLRRTHLDELPQLWSIFVGDMSVVGPRAAWTEEELLLEEDAPAWRKRWFVKPGLTGLAQINDAKSTNPNAKLRYDLEYIRQQSFWLDVKIVIRQVWSVLEDVIAMVRR</sequence>
<feature type="transmembrane region" description="Helical" evidence="1">
    <location>
        <begin position="102"/>
        <end position="119"/>
    </location>
</feature>
<evidence type="ECO:0000313" key="4">
    <source>
        <dbReference type="Proteomes" id="UP000199161"/>
    </source>
</evidence>
<feature type="transmembrane region" description="Helical" evidence="1">
    <location>
        <begin position="313"/>
        <end position="334"/>
    </location>
</feature>
<dbReference type="AlphaFoldDB" id="A0A1I1LHM8"/>
<keyword evidence="1" id="KW-0812">Transmembrane</keyword>
<dbReference type="PANTHER" id="PTHR30576">
    <property type="entry name" value="COLANIC BIOSYNTHESIS UDP-GLUCOSE LIPID CARRIER TRANSFERASE"/>
    <property type="match status" value="1"/>
</dbReference>
<organism evidence="3 4">
    <name type="scientific">Natronobacterium haloterrestre</name>
    <name type="common">Halobiforma haloterrestris</name>
    <dbReference type="NCBI Taxonomy" id="148448"/>
    <lineage>
        <taxon>Archaea</taxon>
        <taxon>Methanobacteriati</taxon>
        <taxon>Methanobacteriota</taxon>
        <taxon>Stenosarchaea group</taxon>
        <taxon>Halobacteria</taxon>
        <taxon>Halobacteriales</taxon>
        <taxon>Natrialbaceae</taxon>
        <taxon>Natronobacterium</taxon>
    </lineage>
</organism>
<accession>A0A1I1LHM8</accession>
<dbReference type="GO" id="GO:0016780">
    <property type="term" value="F:phosphotransferase activity, for other substituted phosphate groups"/>
    <property type="evidence" value="ECO:0007669"/>
    <property type="project" value="TreeGrafter"/>
</dbReference>
<evidence type="ECO:0000313" key="3">
    <source>
        <dbReference type="EMBL" id="SFC72475.1"/>
    </source>
</evidence>
<feature type="transmembrane region" description="Helical" evidence="1">
    <location>
        <begin position="60"/>
        <end position="81"/>
    </location>
</feature>
<keyword evidence="1" id="KW-1133">Transmembrane helix</keyword>
<dbReference type="Pfam" id="PF02397">
    <property type="entry name" value="Bac_transf"/>
    <property type="match status" value="1"/>
</dbReference>
<evidence type="ECO:0000259" key="2">
    <source>
        <dbReference type="Pfam" id="PF02397"/>
    </source>
</evidence>
<feature type="transmembrane region" description="Helical" evidence="1">
    <location>
        <begin position="20"/>
        <end position="40"/>
    </location>
</feature>
<keyword evidence="4" id="KW-1185">Reference proteome</keyword>
<protein>
    <submittedName>
        <fullName evidence="3">Sugar transferase involved in LPS biosynthesis (Colanic, teichoic acid)</fullName>
    </submittedName>
</protein>